<evidence type="ECO:0000313" key="2">
    <source>
        <dbReference type="EMBL" id="KYN10220.1"/>
    </source>
</evidence>
<organism evidence="2 3">
    <name type="scientific">Trachymyrmex cornetzi</name>
    <dbReference type="NCBI Taxonomy" id="471704"/>
    <lineage>
        <taxon>Eukaryota</taxon>
        <taxon>Metazoa</taxon>
        <taxon>Ecdysozoa</taxon>
        <taxon>Arthropoda</taxon>
        <taxon>Hexapoda</taxon>
        <taxon>Insecta</taxon>
        <taxon>Pterygota</taxon>
        <taxon>Neoptera</taxon>
        <taxon>Endopterygota</taxon>
        <taxon>Hymenoptera</taxon>
        <taxon>Apocrita</taxon>
        <taxon>Aculeata</taxon>
        <taxon>Formicoidea</taxon>
        <taxon>Formicidae</taxon>
        <taxon>Myrmicinae</taxon>
        <taxon>Trachymyrmex</taxon>
    </lineage>
</organism>
<keyword evidence="3" id="KW-1185">Reference proteome</keyword>
<dbReference type="AlphaFoldDB" id="A0A151ITC4"/>
<dbReference type="Proteomes" id="UP000078492">
    <property type="component" value="Unassembled WGS sequence"/>
</dbReference>
<reference evidence="2 3" key="1">
    <citation type="submission" date="2015-09" db="EMBL/GenBank/DDBJ databases">
        <title>Trachymyrmex cornetzi WGS genome.</title>
        <authorList>
            <person name="Nygaard S."/>
            <person name="Hu H."/>
            <person name="Boomsma J."/>
            <person name="Zhang G."/>
        </authorList>
    </citation>
    <scope>NUCLEOTIDE SEQUENCE [LARGE SCALE GENOMIC DNA]</scope>
    <source>
        <strain evidence="2">Tcor2-1</strain>
        <tissue evidence="2">Whole body</tissue>
    </source>
</reference>
<accession>A0A151ITC4</accession>
<dbReference type="EMBL" id="KQ981023">
    <property type="protein sequence ID" value="KYN10220.1"/>
    <property type="molecule type" value="Genomic_DNA"/>
</dbReference>
<evidence type="ECO:0000313" key="3">
    <source>
        <dbReference type="Proteomes" id="UP000078492"/>
    </source>
</evidence>
<gene>
    <name evidence="2" type="ORF">ALC57_17651</name>
</gene>
<feature type="coiled-coil region" evidence="1">
    <location>
        <begin position="185"/>
        <end position="212"/>
    </location>
</feature>
<name>A0A151ITC4_9HYME</name>
<proteinExistence type="predicted"/>
<keyword evidence="1" id="KW-0175">Coiled coil</keyword>
<evidence type="ECO:0000256" key="1">
    <source>
        <dbReference type="SAM" id="Coils"/>
    </source>
</evidence>
<sequence length="218" mass="24314">MGKVTKTASVYRNVDNEITIDEKGYITCQTDSGLIFKINSSEVDLNGPPIKCTVDDEEILVLLTSTSVDTSSEIIAVDISNQENQQLNVARHNLEIFSWNDANMKLFLSLYREMKNTSILTPVLATTVLPTSSNVERRQEVEDELVASPDGDAATGSILTTFKNTNNIIAVAKRTIATGTTAKALQQYQEEIKEYRKTLENAKKSKMMFKRKSLKLIK</sequence>
<protein>
    <submittedName>
        <fullName evidence="2">Uncharacterized protein</fullName>
    </submittedName>
</protein>